<reference evidence="2" key="2">
    <citation type="journal article" date="2022" name="Elife">
        <title>Obligate sexual reproduction of a homothallic fungus closely related to the Cryptococcus pathogenic species complex.</title>
        <authorList>
            <person name="Passer A.R."/>
            <person name="Clancey S.A."/>
            <person name="Shea T."/>
            <person name="David-Palma M."/>
            <person name="Averette A.F."/>
            <person name="Boekhout T."/>
            <person name="Porcel B.M."/>
            <person name="Nowrousian M."/>
            <person name="Cuomo C.A."/>
            <person name="Sun S."/>
            <person name="Heitman J."/>
            <person name="Coelho M.A."/>
        </authorList>
    </citation>
    <scope>NUCLEOTIDE SEQUENCE</scope>
    <source>
        <strain evidence="2">CBS 7841</strain>
    </source>
</reference>
<name>A0A1E3IHB2_9TREE</name>
<dbReference type="EMBL" id="CP143785">
    <property type="protein sequence ID" value="WVN86774.1"/>
    <property type="molecule type" value="Genomic_DNA"/>
</dbReference>
<organism evidence="2 3">
    <name type="scientific">Cryptococcus depauperatus CBS 7841</name>
    <dbReference type="NCBI Taxonomy" id="1295531"/>
    <lineage>
        <taxon>Eukaryota</taxon>
        <taxon>Fungi</taxon>
        <taxon>Dikarya</taxon>
        <taxon>Basidiomycota</taxon>
        <taxon>Agaricomycotina</taxon>
        <taxon>Tremellomycetes</taxon>
        <taxon>Tremellales</taxon>
        <taxon>Cryptococcaceae</taxon>
        <taxon>Cryptococcus</taxon>
    </lineage>
</organism>
<dbReference type="OrthoDB" id="2576628at2759"/>
<feature type="region of interest" description="Disordered" evidence="1">
    <location>
        <begin position="63"/>
        <end position="83"/>
    </location>
</feature>
<feature type="region of interest" description="Disordered" evidence="1">
    <location>
        <begin position="153"/>
        <end position="250"/>
    </location>
</feature>
<dbReference type="RefSeq" id="XP_066067474.1">
    <property type="nucleotide sequence ID" value="XM_066211377.1"/>
</dbReference>
<reference evidence="2" key="1">
    <citation type="submission" date="2016-06" db="EMBL/GenBank/DDBJ databases">
        <authorList>
            <person name="Cuomo C."/>
            <person name="Litvintseva A."/>
            <person name="Heitman J."/>
            <person name="Chen Y."/>
            <person name="Sun S."/>
            <person name="Springer D."/>
            <person name="Dromer F."/>
            <person name="Young S."/>
            <person name="Zeng Q."/>
            <person name="Chapman S."/>
            <person name="Gujja S."/>
            <person name="Saif S."/>
            <person name="Birren B."/>
        </authorList>
    </citation>
    <scope>NUCLEOTIDE SEQUENCE</scope>
    <source>
        <strain evidence="2">CBS 7841</strain>
    </source>
</reference>
<feature type="compositionally biased region" description="Low complexity" evidence="1">
    <location>
        <begin position="174"/>
        <end position="186"/>
    </location>
</feature>
<proteinExistence type="predicted"/>
<evidence type="ECO:0000313" key="2">
    <source>
        <dbReference type="EMBL" id="WVN86774.1"/>
    </source>
</evidence>
<feature type="compositionally biased region" description="Polar residues" evidence="1">
    <location>
        <begin position="153"/>
        <end position="171"/>
    </location>
</feature>
<dbReference type="KEGG" id="cdep:91086158"/>
<gene>
    <name evidence="2" type="ORF">L203_101946</name>
</gene>
<reference evidence="2" key="3">
    <citation type="submission" date="2024-01" db="EMBL/GenBank/DDBJ databases">
        <authorList>
            <person name="Coelho M.A."/>
            <person name="David-Palma M."/>
            <person name="Shea T."/>
            <person name="Sun S."/>
            <person name="Cuomo C.A."/>
            <person name="Heitman J."/>
        </authorList>
    </citation>
    <scope>NUCLEOTIDE SEQUENCE</scope>
    <source>
        <strain evidence="2">CBS 7841</strain>
    </source>
</reference>
<accession>A0A1E3IHB2</accession>
<feature type="region of interest" description="Disordered" evidence="1">
    <location>
        <begin position="270"/>
        <end position="330"/>
    </location>
</feature>
<protein>
    <submittedName>
        <fullName evidence="2">Uncharacterized protein</fullName>
    </submittedName>
</protein>
<dbReference type="Proteomes" id="UP000094043">
    <property type="component" value="Chromosome 2"/>
</dbReference>
<dbReference type="GeneID" id="91086158"/>
<keyword evidence="3" id="KW-1185">Reference proteome</keyword>
<dbReference type="AlphaFoldDB" id="A0A1E3IHB2"/>
<feature type="compositionally biased region" description="Acidic residues" evidence="1">
    <location>
        <begin position="316"/>
        <end position="330"/>
    </location>
</feature>
<feature type="compositionally biased region" description="Low complexity" evidence="1">
    <location>
        <begin position="200"/>
        <end position="212"/>
    </location>
</feature>
<feature type="compositionally biased region" description="Basic residues" evidence="1">
    <location>
        <begin position="300"/>
        <end position="310"/>
    </location>
</feature>
<dbReference type="VEuPathDB" id="FungiDB:L203_03195"/>
<sequence length="360" mass="39955">MDRALSPNSCSQEKPMSVIFVEPFVIDAIYCGEPRTEPSHVQSTPKRGSFSSFAHTNIQQYTATQMDKKDSEPQLIESNSADTKKPVPLDIFRRKRDTKTLQPEECVDVRHCGQEIQESPVEPEESSMWGNWSYTMSPVSLLTHLTEEFMIDDQSSSPIRPKQSWPSQTLPTKAIRASSSSSAAARSARHVSGTRSANASRSSSPIKQPSSIVGPGPDVGSSIHKTRSKSFGEVMKERYSSDQINGKIGKADSLEPVTDVYLHVIEEEPSPKNIFGKPKSASTPVQPLPTPIQLSLQRQPRVKRTVHHSTKSGGNDVEESEIDGSDFDSEEEWKWDRVLAELDSDSVRRSDSNNEAIQED</sequence>
<evidence type="ECO:0000256" key="1">
    <source>
        <dbReference type="SAM" id="MobiDB-lite"/>
    </source>
</evidence>
<evidence type="ECO:0000313" key="3">
    <source>
        <dbReference type="Proteomes" id="UP000094043"/>
    </source>
</evidence>